<keyword evidence="3" id="KW-1185">Reference proteome</keyword>
<gene>
    <name evidence="2" type="ORF">RB653_001890</name>
</gene>
<reference evidence="2 3" key="1">
    <citation type="submission" date="2023-11" db="EMBL/GenBank/DDBJ databases">
        <title>Dfirmibasis_genome.</title>
        <authorList>
            <person name="Edelbroek B."/>
            <person name="Kjellin J."/>
            <person name="Jerlstrom-Hultqvist J."/>
            <person name="Soderbom F."/>
        </authorList>
    </citation>
    <scope>NUCLEOTIDE SEQUENCE [LARGE SCALE GENOMIC DNA]</scope>
    <source>
        <strain evidence="2 3">TNS-C-14</strain>
    </source>
</reference>
<comment type="caution">
    <text evidence="2">The sequence shown here is derived from an EMBL/GenBank/DDBJ whole genome shotgun (WGS) entry which is preliminary data.</text>
</comment>
<dbReference type="AlphaFoldDB" id="A0AAN7TWS6"/>
<sequence length="551" mass="62122">MKRNNNQNNQNKKAEAKKSVYDNLAFDDSDDDQVEEVVTATNNLNVATKQSGATTTTTTGNAPTNSSAVNEADPTPRPFSGGFISTMDIPDYYPIGKLIKDNDFSERAQVTFNTSCIIKVGEYDIIKEIIDKYKPFVKVSNTVYEISKSSRITGKAFQEFQDDIKKTKVKTLVIKTILTIKAKNPEDCSDIAKWIEKQVANFVPYNYPTKVSTFVVSNSQHFTFKSMIPSFDSINVPYQIFEKDSKDVKQITCTLVQSEPEKSTTTTNNNNKISVCNDEESSKDTITNSLITPLMEANQSLVGCGTDKKIKCSLKFGNSIFYQLSSTAFLPSFTKDQLNSMETYKDFRSKQDNLIKESDFNAIAKFIKDNESTTYKVKETDASIYRVFIGNYKVRLVPTEANDDKLTIKGISQLDERVVTVDTVYPTNQSNKVGCRISISKSKNFDKESIPKNFSSFLEQTTKDKNVNSLVFPTDFYKTKSFSKTQTTYVNNTTGNVISLIKISEEKRDEIFYSIKISNPSIKLSNKPSEDQFKQALVSIYSEYQSLVNKL</sequence>
<evidence type="ECO:0000313" key="2">
    <source>
        <dbReference type="EMBL" id="KAK5576953.1"/>
    </source>
</evidence>
<feature type="region of interest" description="Disordered" evidence="1">
    <location>
        <begin position="49"/>
        <end position="76"/>
    </location>
</feature>
<accession>A0AAN7TWS6</accession>
<name>A0AAN7TWS6_9MYCE</name>
<evidence type="ECO:0000313" key="3">
    <source>
        <dbReference type="Proteomes" id="UP001344447"/>
    </source>
</evidence>
<feature type="compositionally biased region" description="Low complexity" evidence="1">
    <location>
        <begin position="51"/>
        <end position="68"/>
    </location>
</feature>
<dbReference type="Proteomes" id="UP001344447">
    <property type="component" value="Unassembled WGS sequence"/>
</dbReference>
<organism evidence="2 3">
    <name type="scientific">Dictyostelium firmibasis</name>
    <dbReference type="NCBI Taxonomy" id="79012"/>
    <lineage>
        <taxon>Eukaryota</taxon>
        <taxon>Amoebozoa</taxon>
        <taxon>Evosea</taxon>
        <taxon>Eumycetozoa</taxon>
        <taxon>Dictyostelia</taxon>
        <taxon>Dictyosteliales</taxon>
        <taxon>Dictyosteliaceae</taxon>
        <taxon>Dictyostelium</taxon>
    </lineage>
</organism>
<feature type="region of interest" description="Disordered" evidence="1">
    <location>
        <begin position="1"/>
        <end position="20"/>
    </location>
</feature>
<evidence type="ECO:0000256" key="1">
    <source>
        <dbReference type="SAM" id="MobiDB-lite"/>
    </source>
</evidence>
<proteinExistence type="predicted"/>
<dbReference type="EMBL" id="JAVFKY010000004">
    <property type="protein sequence ID" value="KAK5576953.1"/>
    <property type="molecule type" value="Genomic_DNA"/>
</dbReference>
<feature type="compositionally biased region" description="Low complexity" evidence="1">
    <location>
        <begin position="1"/>
        <end position="11"/>
    </location>
</feature>
<protein>
    <submittedName>
        <fullName evidence="2">Uncharacterized protein</fullName>
    </submittedName>
</protein>